<sequence>MDLPLPSEVAPFPQAQADSLRFCSPKLLPIVSPSVIRAEAANQSK</sequence>
<organism evidence="1 2">
    <name type="scientific">Giardia duodenalis assemblage B</name>
    <dbReference type="NCBI Taxonomy" id="1394984"/>
    <lineage>
        <taxon>Eukaryota</taxon>
        <taxon>Metamonada</taxon>
        <taxon>Diplomonadida</taxon>
        <taxon>Hexamitidae</taxon>
        <taxon>Giardiinae</taxon>
        <taxon>Giardia</taxon>
    </lineage>
</organism>
<dbReference type="AlphaFoldDB" id="A0A132NZH6"/>
<evidence type="ECO:0000313" key="2">
    <source>
        <dbReference type="Proteomes" id="UP000070089"/>
    </source>
</evidence>
<dbReference type="OrthoDB" id="10320925at2759"/>
<accession>A0A132NZH6</accession>
<proteinExistence type="predicted"/>
<evidence type="ECO:0000313" key="1">
    <source>
        <dbReference type="EMBL" id="KWX15479.1"/>
    </source>
</evidence>
<dbReference type="VEuPathDB" id="GiardiaDB:QR46_0463"/>
<name>A0A132NZH6_GIAIN</name>
<comment type="caution">
    <text evidence="1">The sequence shown here is derived from an EMBL/GenBank/DDBJ whole genome shotgun (WGS) entry which is preliminary data.</text>
</comment>
<dbReference type="Proteomes" id="UP000070089">
    <property type="component" value="Unassembled WGS sequence"/>
</dbReference>
<reference evidence="1 2" key="1">
    <citation type="journal article" date="2015" name="Mol. Biochem. Parasitol.">
        <title>Identification of polymorphic genes for use in assemblage B genotyping assays through comparative genomics of multiple assemblage B Giardia duodenalis isolates.</title>
        <authorList>
            <person name="Wielinga C."/>
            <person name="Thompson R.C."/>
            <person name="Monis P."/>
            <person name="Ryan U."/>
        </authorList>
    </citation>
    <scope>NUCLEOTIDE SEQUENCE [LARGE SCALE GENOMIC DNA]</scope>
    <source>
        <strain evidence="1 2">BAH15c1</strain>
    </source>
</reference>
<dbReference type="EMBL" id="JXTI01000007">
    <property type="protein sequence ID" value="KWX15479.1"/>
    <property type="molecule type" value="Genomic_DNA"/>
</dbReference>
<protein>
    <submittedName>
        <fullName evidence="1">Uncharacterized protein</fullName>
    </submittedName>
</protein>
<gene>
    <name evidence="1" type="ORF">QR46_0463</name>
</gene>